<feature type="compositionally biased region" description="Polar residues" evidence="1">
    <location>
        <begin position="55"/>
        <end position="68"/>
    </location>
</feature>
<name>A0A6J5KQC0_9CAUD</name>
<evidence type="ECO:0000256" key="1">
    <source>
        <dbReference type="SAM" id="MobiDB-lite"/>
    </source>
</evidence>
<gene>
    <name evidence="3" type="ORF">UFOVP181_158</name>
    <name evidence="2" type="ORF">UFOVP57_4</name>
</gene>
<protein>
    <submittedName>
        <fullName evidence="2">Uncharacterized protein</fullName>
    </submittedName>
</protein>
<reference evidence="2" key="1">
    <citation type="submission" date="2020-04" db="EMBL/GenBank/DDBJ databases">
        <authorList>
            <person name="Chiriac C."/>
            <person name="Salcher M."/>
            <person name="Ghai R."/>
            <person name="Kavagutti S V."/>
        </authorList>
    </citation>
    <scope>NUCLEOTIDE SEQUENCE</scope>
</reference>
<sequence>MKPGKTFNLSKDSKRLLATITDKQLRGSIKKMFIEAELYEAVVPKTTKRERPGANYNTTATSATPAAE</sequence>
<feature type="region of interest" description="Disordered" evidence="1">
    <location>
        <begin position="45"/>
        <end position="68"/>
    </location>
</feature>
<proteinExistence type="predicted"/>
<organism evidence="2">
    <name type="scientific">uncultured Caudovirales phage</name>
    <dbReference type="NCBI Taxonomy" id="2100421"/>
    <lineage>
        <taxon>Viruses</taxon>
        <taxon>Duplodnaviria</taxon>
        <taxon>Heunggongvirae</taxon>
        <taxon>Uroviricota</taxon>
        <taxon>Caudoviricetes</taxon>
        <taxon>Peduoviridae</taxon>
        <taxon>Maltschvirus</taxon>
        <taxon>Maltschvirus maltsch</taxon>
    </lineage>
</organism>
<dbReference type="EMBL" id="LR796187">
    <property type="protein sequence ID" value="CAB4124614.1"/>
    <property type="molecule type" value="Genomic_DNA"/>
</dbReference>
<accession>A0A6J5KQC0</accession>
<dbReference type="EMBL" id="LR798231">
    <property type="protein sequence ID" value="CAB5208769.1"/>
    <property type="molecule type" value="Genomic_DNA"/>
</dbReference>
<evidence type="ECO:0000313" key="3">
    <source>
        <dbReference type="EMBL" id="CAB5208769.1"/>
    </source>
</evidence>
<evidence type="ECO:0000313" key="2">
    <source>
        <dbReference type="EMBL" id="CAB4124614.1"/>
    </source>
</evidence>